<keyword evidence="2" id="KW-0812">Transmembrane</keyword>
<keyword evidence="2" id="KW-0472">Membrane</keyword>
<dbReference type="RefSeq" id="WP_075859838.1">
    <property type="nucleotide sequence ID" value="NZ_BDJK01000051.1"/>
</dbReference>
<accession>A0A1L8CWY6</accession>
<keyword evidence="5" id="KW-1185">Reference proteome</keyword>
<keyword evidence="2" id="KW-1133">Transmembrane helix</keyword>
<comment type="similarity">
    <text evidence="1">Belongs to the EamA transporter family.</text>
</comment>
<evidence type="ECO:0000313" key="4">
    <source>
        <dbReference type="EMBL" id="GAV23417.1"/>
    </source>
</evidence>
<dbReference type="STRING" id="870242.cpu_19270"/>
<feature type="transmembrane region" description="Helical" evidence="2">
    <location>
        <begin position="6"/>
        <end position="24"/>
    </location>
</feature>
<feature type="transmembrane region" description="Helical" evidence="2">
    <location>
        <begin position="122"/>
        <end position="138"/>
    </location>
</feature>
<feature type="domain" description="EamA" evidence="3">
    <location>
        <begin position="15"/>
        <end position="138"/>
    </location>
</feature>
<feature type="transmembrane region" description="Helical" evidence="2">
    <location>
        <begin position="31"/>
        <end position="55"/>
    </location>
</feature>
<dbReference type="AlphaFoldDB" id="A0A1L8CWY6"/>
<comment type="caution">
    <text evidence="4">The sequence shown here is derived from an EMBL/GenBank/DDBJ whole genome shotgun (WGS) entry which is preliminary data.</text>
</comment>
<reference evidence="5" key="1">
    <citation type="submission" date="2016-12" db="EMBL/GenBank/DDBJ databases">
        <title>Draft Genome Sequences od Carboxydothermus pertinax and islandicus, Hydrogenogenic Carboxydotrophic Bacteria.</title>
        <authorList>
            <person name="Fukuyama Y."/>
            <person name="Ohmae K."/>
            <person name="Yoneda Y."/>
            <person name="Yoshida T."/>
            <person name="Sako Y."/>
        </authorList>
    </citation>
    <scope>NUCLEOTIDE SEQUENCE [LARGE SCALE GENOMIC DNA]</scope>
    <source>
        <strain evidence="5">Ug1</strain>
    </source>
</reference>
<evidence type="ECO:0000259" key="3">
    <source>
        <dbReference type="Pfam" id="PF00892"/>
    </source>
</evidence>
<dbReference type="Pfam" id="PF00892">
    <property type="entry name" value="EamA"/>
    <property type="match status" value="1"/>
</dbReference>
<dbReference type="InterPro" id="IPR037185">
    <property type="entry name" value="EmrE-like"/>
</dbReference>
<dbReference type="GO" id="GO:0016020">
    <property type="term" value="C:membrane"/>
    <property type="evidence" value="ECO:0007669"/>
    <property type="project" value="InterPro"/>
</dbReference>
<evidence type="ECO:0000313" key="5">
    <source>
        <dbReference type="Proteomes" id="UP000187485"/>
    </source>
</evidence>
<dbReference type="InterPro" id="IPR000620">
    <property type="entry name" value="EamA_dom"/>
</dbReference>
<dbReference type="EMBL" id="BDJK01000051">
    <property type="protein sequence ID" value="GAV23417.1"/>
    <property type="molecule type" value="Genomic_DNA"/>
</dbReference>
<dbReference type="SUPFAM" id="SSF103481">
    <property type="entry name" value="Multidrug resistance efflux transporter EmrE"/>
    <property type="match status" value="1"/>
</dbReference>
<evidence type="ECO:0000256" key="1">
    <source>
        <dbReference type="ARBA" id="ARBA00007362"/>
    </source>
</evidence>
<evidence type="ECO:0000256" key="2">
    <source>
        <dbReference type="SAM" id="Phobius"/>
    </source>
</evidence>
<feature type="transmembrane region" description="Helical" evidence="2">
    <location>
        <begin position="67"/>
        <end position="86"/>
    </location>
</feature>
<name>A0A1L8CWY6_9THEO</name>
<gene>
    <name evidence="4" type="ORF">cpu_19270</name>
</gene>
<organism evidence="4 5">
    <name type="scientific">Carboxydothermus pertinax</name>
    <dbReference type="NCBI Taxonomy" id="870242"/>
    <lineage>
        <taxon>Bacteria</taxon>
        <taxon>Bacillati</taxon>
        <taxon>Bacillota</taxon>
        <taxon>Clostridia</taxon>
        <taxon>Thermoanaerobacterales</taxon>
        <taxon>Thermoanaerobacteraceae</taxon>
        <taxon>Carboxydothermus</taxon>
    </lineage>
</organism>
<protein>
    <submittedName>
        <fullName evidence="4">Membrane protein</fullName>
    </submittedName>
</protein>
<dbReference type="OrthoDB" id="2294582at2"/>
<dbReference type="Proteomes" id="UP000187485">
    <property type="component" value="Unassembled WGS sequence"/>
</dbReference>
<feature type="transmembrane region" description="Helical" evidence="2">
    <location>
        <begin position="98"/>
        <end position="116"/>
    </location>
</feature>
<proteinExistence type="inferred from homology"/>
<sequence length="139" mass="15079">MFYYLAIGLTIVANILYHVIQKLVPSRANPFLVLTSAYLMAAIFSIFCSALFKAYGSLSTEIKSLNWAGFALGLAIFGLELGFLLAYRAGGKISTAALFSNVAVSLFLIPIGILFFGEKLTITKALGVVFCLIGLWLLR</sequence>